<dbReference type="SUPFAM" id="SSF53383">
    <property type="entry name" value="PLP-dependent transferases"/>
    <property type="match status" value="1"/>
</dbReference>
<dbReference type="HOGENOM" id="CLU_015846_11_0_9"/>
<gene>
    <name evidence="13" type="ordered locus">Sulac_1574</name>
</gene>
<dbReference type="InterPro" id="IPR015421">
    <property type="entry name" value="PyrdxlP-dep_Trfase_major"/>
</dbReference>
<evidence type="ECO:0000256" key="9">
    <source>
        <dbReference type="ARBA" id="ARBA00047715"/>
    </source>
</evidence>
<sequence length="388" mass="41562">MTPWDGGIQQLKRDALFRELTLRTPGPRFSDGDRLVTNFATNDYLGLTQDDRVKAAALEAIRRFGTGSASSRLLGGHFAVHEELESVLAEWKGTEKALVFSSGYAANVGVLTALTGPDDGIFSDALNHASIIDGCRLSRATVQVYPHGDIDYLASLLAKTPLKGRRFIVSDGVFSMDGDIAPLRQLIELVERFDAWLVVDDAHGHGVVGRFGRGVVDALDIHHERVVQVGTLSKALASQGGFITGSRALIDWIVNSARSFIFSTGLAPAAAAAAMKAVEIIRTEPSRQTRLQQYITQVLTALGRPLPRVSTPIIPLLVGTADRALHVAGALWEEGVWAPAIRPPTVPVGTSRIRISLSAAHQPAEIETLVEVLKRLGMGGTSVDGITG</sequence>
<dbReference type="EC" id="2.3.1.47" evidence="11"/>
<dbReference type="Gene3D" id="3.40.640.10">
    <property type="entry name" value="Type I PLP-dependent aspartate aminotransferase-like (Major domain)"/>
    <property type="match status" value="1"/>
</dbReference>
<comment type="pathway">
    <text evidence="3 11">Cofactor biosynthesis; biotin biosynthesis.</text>
</comment>
<dbReference type="Gene3D" id="3.90.1150.10">
    <property type="entry name" value="Aspartate Aminotransferase, domain 1"/>
    <property type="match status" value="1"/>
</dbReference>
<dbReference type="GO" id="GO:0008710">
    <property type="term" value="F:8-amino-7-oxononanoate synthase activity"/>
    <property type="evidence" value="ECO:0007669"/>
    <property type="project" value="UniProtKB-UniRule"/>
</dbReference>
<dbReference type="PATRIC" id="fig|679936.5.peg.1641"/>
<proteinExistence type="inferred from homology"/>
<organism evidence="13 14">
    <name type="scientific">Sulfobacillus acidophilus (strain ATCC 700253 / DSM 10332 / NAL)</name>
    <dbReference type="NCBI Taxonomy" id="679936"/>
    <lineage>
        <taxon>Bacteria</taxon>
        <taxon>Bacillati</taxon>
        <taxon>Bacillota</taxon>
        <taxon>Clostridia</taxon>
        <taxon>Eubacteriales</taxon>
        <taxon>Clostridiales Family XVII. Incertae Sedis</taxon>
        <taxon>Sulfobacillus</taxon>
    </lineage>
</organism>
<name>G8TYA7_SULAD</name>
<feature type="domain" description="Aminotransferase class I/classII large" evidence="12">
    <location>
        <begin position="36"/>
        <end position="373"/>
    </location>
</feature>
<evidence type="ECO:0000313" key="14">
    <source>
        <dbReference type="Proteomes" id="UP000005439"/>
    </source>
</evidence>
<dbReference type="Pfam" id="PF00155">
    <property type="entry name" value="Aminotran_1_2"/>
    <property type="match status" value="1"/>
</dbReference>
<keyword evidence="6 11" id="KW-0808">Transferase</keyword>
<feature type="modified residue" description="N6-(pyridoxal phosphate)lysine" evidence="10">
    <location>
        <position position="234"/>
    </location>
</feature>
<evidence type="ECO:0000256" key="7">
    <source>
        <dbReference type="ARBA" id="ARBA00022756"/>
    </source>
</evidence>
<dbReference type="InterPro" id="IPR004839">
    <property type="entry name" value="Aminotransferase_I/II_large"/>
</dbReference>
<evidence type="ECO:0000256" key="10">
    <source>
        <dbReference type="PIRSR" id="PIRSR604723-51"/>
    </source>
</evidence>
<dbReference type="PANTHER" id="PTHR13693">
    <property type="entry name" value="CLASS II AMINOTRANSFERASE/8-AMINO-7-OXONONANOATE SYNTHASE"/>
    <property type="match status" value="1"/>
</dbReference>
<reference evidence="14" key="1">
    <citation type="submission" date="2011-12" db="EMBL/GenBank/DDBJ databases">
        <title>The complete genome of chromosome of Sulfobacillus acidophilus DSM 10332.</title>
        <authorList>
            <person name="Lucas S."/>
            <person name="Han J."/>
            <person name="Lapidus A."/>
            <person name="Bruce D."/>
            <person name="Goodwin L."/>
            <person name="Pitluck S."/>
            <person name="Peters L."/>
            <person name="Kyrpides N."/>
            <person name="Mavromatis K."/>
            <person name="Ivanova N."/>
            <person name="Mikhailova N."/>
            <person name="Chertkov O."/>
            <person name="Saunders E."/>
            <person name="Detter J.C."/>
            <person name="Tapia R."/>
            <person name="Han C."/>
            <person name="Land M."/>
            <person name="Hauser L."/>
            <person name="Markowitz V."/>
            <person name="Cheng J.-F."/>
            <person name="Hugenholtz P."/>
            <person name="Woyke T."/>
            <person name="Wu D."/>
            <person name="Pukall R."/>
            <person name="Gehrich-Schroeter G."/>
            <person name="Schneider S."/>
            <person name="Klenk H.-P."/>
            <person name="Eisen J.A."/>
        </authorList>
    </citation>
    <scope>NUCLEOTIDE SEQUENCE [LARGE SCALE GENOMIC DNA]</scope>
    <source>
        <strain evidence="14">ATCC 700253 / DSM 10332 / NAL</strain>
    </source>
</reference>
<dbReference type="STRING" id="679936.Sulac_1574"/>
<evidence type="ECO:0000313" key="13">
    <source>
        <dbReference type="EMBL" id="AEW05071.1"/>
    </source>
</evidence>
<dbReference type="EMBL" id="CP003179">
    <property type="protein sequence ID" value="AEW05071.1"/>
    <property type="molecule type" value="Genomic_DNA"/>
</dbReference>
<dbReference type="PANTHER" id="PTHR13693:SF100">
    <property type="entry name" value="8-AMINO-7-OXONONANOATE SYNTHASE"/>
    <property type="match status" value="1"/>
</dbReference>
<evidence type="ECO:0000256" key="1">
    <source>
        <dbReference type="ARBA" id="ARBA00001933"/>
    </source>
</evidence>
<comment type="subunit">
    <text evidence="5 11">Homodimer.</text>
</comment>
<protein>
    <recommendedName>
        <fullName evidence="11">8-amino-7-ketopelargonate synthase</fullName>
        <ecNumber evidence="11">2.3.1.47</ecNumber>
    </recommendedName>
</protein>
<keyword evidence="13" id="KW-0012">Acyltransferase</keyword>
<comment type="cofactor">
    <cofactor evidence="1 10 11">
        <name>pyridoxal 5'-phosphate</name>
        <dbReference type="ChEBI" id="CHEBI:597326"/>
    </cofactor>
</comment>
<dbReference type="InterPro" id="IPR015424">
    <property type="entry name" value="PyrdxlP-dep_Trfase"/>
</dbReference>
<evidence type="ECO:0000259" key="12">
    <source>
        <dbReference type="Pfam" id="PF00155"/>
    </source>
</evidence>
<keyword evidence="14" id="KW-1185">Reference proteome</keyword>
<dbReference type="InterPro" id="IPR050087">
    <property type="entry name" value="AON_synthase_class-II"/>
</dbReference>
<reference evidence="13 14" key="2">
    <citation type="journal article" date="2012" name="Stand. Genomic Sci.">
        <title>Complete genome sequence of the moderately thermophilic mineral-sulfide-oxidizing firmicute Sulfobacillus acidophilus type strain (NAL(T)).</title>
        <authorList>
            <person name="Anderson I."/>
            <person name="Chertkov O."/>
            <person name="Chen A."/>
            <person name="Saunders E."/>
            <person name="Lapidus A."/>
            <person name="Nolan M."/>
            <person name="Lucas S."/>
            <person name="Hammon N."/>
            <person name="Deshpande S."/>
            <person name="Cheng J.F."/>
            <person name="Han C."/>
            <person name="Tapia R."/>
            <person name="Goodwin L.A."/>
            <person name="Pitluck S."/>
            <person name="Liolios K."/>
            <person name="Pagani I."/>
            <person name="Ivanova N."/>
            <person name="Mikhailova N."/>
            <person name="Pati A."/>
            <person name="Palaniappan K."/>
            <person name="Land M."/>
            <person name="Pan C."/>
            <person name="Rohde M."/>
            <person name="Pukall R."/>
            <person name="Goker M."/>
            <person name="Detter J.C."/>
            <person name="Woyke T."/>
            <person name="Bristow J."/>
            <person name="Eisen J.A."/>
            <person name="Markowitz V."/>
            <person name="Hugenholtz P."/>
            <person name="Kyrpides N.C."/>
            <person name="Klenk H.P."/>
            <person name="Mavromatis K."/>
        </authorList>
    </citation>
    <scope>NUCLEOTIDE SEQUENCE [LARGE SCALE GENOMIC DNA]</scope>
    <source>
        <strain evidence="14">ATCC 700253 / DSM 10332 / NAL</strain>
    </source>
</reference>
<dbReference type="NCBIfam" id="TIGR00858">
    <property type="entry name" value="bioF"/>
    <property type="match status" value="1"/>
</dbReference>
<comment type="function">
    <text evidence="2 11">Catalyzes the decarboxylative condensation of pimeloyl-[acyl-carrier protein] and L-alanine to produce 8-amino-7-oxononanoate (AON), [acyl-carrier protein], and carbon dioxide.</text>
</comment>
<evidence type="ECO:0000256" key="11">
    <source>
        <dbReference type="RuleBase" id="RU003693"/>
    </source>
</evidence>
<evidence type="ECO:0000256" key="2">
    <source>
        <dbReference type="ARBA" id="ARBA00002513"/>
    </source>
</evidence>
<dbReference type="GO" id="GO:0030170">
    <property type="term" value="F:pyridoxal phosphate binding"/>
    <property type="evidence" value="ECO:0007669"/>
    <property type="project" value="InterPro"/>
</dbReference>
<dbReference type="KEGG" id="sap:Sulac_1574"/>
<evidence type="ECO:0000256" key="4">
    <source>
        <dbReference type="ARBA" id="ARBA00010008"/>
    </source>
</evidence>
<evidence type="ECO:0000256" key="5">
    <source>
        <dbReference type="ARBA" id="ARBA00011738"/>
    </source>
</evidence>
<evidence type="ECO:0000256" key="8">
    <source>
        <dbReference type="ARBA" id="ARBA00022898"/>
    </source>
</evidence>
<comment type="similarity">
    <text evidence="4 11">Belongs to the class-II pyridoxal-phosphate-dependent aminotransferase family. BioF subfamily.</text>
</comment>
<dbReference type="UniPathway" id="UPA00078"/>
<keyword evidence="8 10" id="KW-0663">Pyridoxal phosphate</keyword>
<dbReference type="PROSITE" id="PS00599">
    <property type="entry name" value="AA_TRANSFER_CLASS_2"/>
    <property type="match status" value="1"/>
</dbReference>
<dbReference type="InterPro" id="IPR004723">
    <property type="entry name" value="AONS_Archaea/Proteobacteria"/>
</dbReference>
<dbReference type="Proteomes" id="UP000005439">
    <property type="component" value="Chromosome"/>
</dbReference>
<keyword evidence="7" id="KW-0093">Biotin biosynthesis</keyword>
<comment type="catalytic activity">
    <reaction evidence="9 11">
        <text>6-carboxyhexanoyl-[ACP] + L-alanine + H(+) = (8S)-8-amino-7-oxononanoate + holo-[ACP] + CO2</text>
        <dbReference type="Rhea" id="RHEA:42288"/>
        <dbReference type="Rhea" id="RHEA-COMP:9685"/>
        <dbReference type="Rhea" id="RHEA-COMP:9955"/>
        <dbReference type="ChEBI" id="CHEBI:15378"/>
        <dbReference type="ChEBI" id="CHEBI:16526"/>
        <dbReference type="ChEBI" id="CHEBI:57972"/>
        <dbReference type="ChEBI" id="CHEBI:64479"/>
        <dbReference type="ChEBI" id="CHEBI:78846"/>
        <dbReference type="ChEBI" id="CHEBI:149468"/>
        <dbReference type="EC" id="2.3.1.47"/>
    </reaction>
</comment>
<evidence type="ECO:0000256" key="6">
    <source>
        <dbReference type="ARBA" id="ARBA00022679"/>
    </source>
</evidence>
<dbReference type="GO" id="GO:0009102">
    <property type="term" value="P:biotin biosynthetic process"/>
    <property type="evidence" value="ECO:0007669"/>
    <property type="project" value="UniProtKB-UniRule"/>
</dbReference>
<dbReference type="CDD" id="cd06454">
    <property type="entry name" value="KBL_like"/>
    <property type="match status" value="1"/>
</dbReference>
<dbReference type="InterPro" id="IPR015422">
    <property type="entry name" value="PyrdxlP-dep_Trfase_small"/>
</dbReference>
<accession>G8TYA7</accession>
<dbReference type="AlphaFoldDB" id="G8TYA7"/>
<evidence type="ECO:0000256" key="3">
    <source>
        <dbReference type="ARBA" id="ARBA00004746"/>
    </source>
</evidence>
<dbReference type="InterPro" id="IPR001917">
    <property type="entry name" value="Aminotrans_II_pyridoxalP_BS"/>
</dbReference>